<evidence type="ECO:0000256" key="5">
    <source>
        <dbReference type="ARBA" id="ARBA00022553"/>
    </source>
</evidence>
<feature type="compositionally biased region" description="Pro residues" evidence="10">
    <location>
        <begin position="409"/>
        <end position="418"/>
    </location>
</feature>
<evidence type="ECO:0000256" key="8">
    <source>
        <dbReference type="ARBA" id="ARBA00023163"/>
    </source>
</evidence>
<dbReference type="InterPro" id="IPR024786">
    <property type="entry name" value="TORC"/>
</dbReference>
<feature type="region of interest" description="Disordered" evidence="10">
    <location>
        <begin position="456"/>
        <end position="476"/>
    </location>
</feature>
<reference evidence="12 13" key="1">
    <citation type="submission" date="2019-07" db="EMBL/GenBank/DDBJ databases">
        <title>Draft genome assembly of a fouling barnacle, Amphibalanus amphitrite (Darwin, 1854): The first reference genome for Thecostraca.</title>
        <authorList>
            <person name="Kim W."/>
        </authorList>
    </citation>
    <scope>NUCLEOTIDE SEQUENCE [LARGE SCALE GENOMIC DNA]</scope>
    <source>
        <strain evidence="12">SNU_AA5</strain>
        <tissue evidence="12">Soma without cirri and trophi</tissue>
    </source>
</reference>
<feature type="compositionally biased region" description="Low complexity" evidence="10">
    <location>
        <begin position="395"/>
        <end position="408"/>
    </location>
</feature>
<organism evidence="12 13">
    <name type="scientific">Amphibalanus amphitrite</name>
    <name type="common">Striped barnacle</name>
    <name type="synonym">Balanus amphitrite</name>
    <dbReference type="NCBI Taxonomy" id="1232801"/>
    <lineage>
        <taxon>Eukaryota</taxon>
        <taxon>Metazoa</taxon>
        <taxon>Ecdysozoa</taxon>
        <taxon>Arthropoda</taxon>
        <taxon>Crustacea</taxon>
        <taxon>Multicrustacea</taxon>
        <taxon>Cirripedia</taxon>
        <taxon>Thoracica</taxon>
        <taxon>Thoracicalcarea</taxon>
        <taxon>Balanomorpha</taxon>
        <taxon>Balanoidea</taxon>
        <taxon>Balanidae</taxon>
        <taxon>Amphibalaninae</taxon>
        <taxon>Amphibalanus</taxon>
    </lineage>
</organism>
<dbReference type="InterPro" id="IPR024783">
    <property type="entry name" value="TORC_N"/>
</dbReference>
<accession>A0A6A4V243</accession>
<evidence type="ECO:0000256" key="2">
    <source>
        <dbReference type="ARBA" id="ARBA00004496"/>
    </source>
</evidence>
<name>A0A6A4V243_AMPAM</name>
<evidence type="ECO:0000313" key="13">
    <source>
        <dbReference type="Proteomes" id="UP000440578"/>
    </source>
</evidence>
<feature type="compositionally biased region" description="Basic and acidic residues" evidence="10">
    <location>
        <begin position="106"/>
        <end position="115"/>
    </location>
</feature>
<keyword evidence="4" id="KW-0963">Cytoplasm</keyword>
<dbReference type="GO" id="GO:0045944">
    <property type="term" value="P:positive regulation of transcription by RNA polymerase II"/>
    <property type="evidence" value="ECO:0007669"/>
    <property type="project" value="TreeGrafter"/>
</dbReference>
<gene>
    <name evidence="12" type="primary">Crtc1_0</name>
    <name evidence="12" type="ORF">FJT64_011410</name>
</gene>
<evidence type="ECO:0000256" key="10">
    <source>
        <dbReference type="SAM" id="MobiDB-lite"/>
    </source>
</evidence>
<comment type="caution">
    <text evidence="12">The sequence shown here is derived from an EMBL/GenBank/DDBJ whole genome shotgun (WGS) entry which is preliminary data.</text>
</comment>
<comment type="similarity">
    <text evidence="3">Belongs to the TORC family.</text>
</comment>
<feature type="compositionally biased region" description="Pro residues" evidence="10">
    <location>
        <begin position="38"/>
        <end position="50"/>
    </location>
</feature>
<dbReference type="GO" id="GO:0005737">
    <property type="term" value="C:cytoplasm"/>
    <property type="evidence" value="ECO:0007669"/>
    <property type="project" value="UniProtKB-SubCell"/>
</dbReference>
<keyword evidence="7" id="KW-0010">Activator</keyword>
<feature type="compositionally biased region" description="Pro residues" evidence="10">
    <location>
        <begin position="326"/>
        <end position="342"/>
    </location>
</feature>
<dbReference type="Pfam" id="PF12884">
    <property type="entry name" value="TORC_N"/>
    <property type="match status" value="1"/>
</dbReference>
<evidence type="ECO:0000313" key="12">
    <source>
        <dbReference type="EMBL" id="KAF0290367.1"/>
    </source>
</evidence>
<keyword evidence="13" id="KW-1185">Reference proteome</keyword>
<evidence type="ECO:0000256" key="6">
    <source>
        <dbReference type="ARBA" id="ARBA00023015"/>
    </source>
</evidence>
<evidence type="ECO:0000256" key="4">
    <source>
        <dbReference type="ARBA" id="ARBA00022490"/>
    </source>
</evidence>
<dbReference type="GO" id="GO:0008140">
    <property type="term" value="F:cAMP response element binding protein binding"/>
    <property type="evidence" value="ECO:0007669"/>
    <property type="project" value="InterPro"/>
</dbReference>
<dbReference type="EMBL" id="VIIS01001959">
    <property type="protein sequence ID" value="KAF0290367.1"/>
    <property type="molecule type" value="Genomic_DNA"/>
</dbReference>
<dbReference type="PANTHER" id="PTHR13589">
    <property type="entry name" value="CREB-REGULATED TRANSCRIPTION COACTIVATOR"/>
    <property type="match status" value="1"/>
</dbReference>
<feature type="compositionally biased region" description="Gly residues" evidence="10">
    <location>
        <begin position="62"/>
        <end position="75"/>
    </location>
</feature>
<feature type="domain" description="Transducer of regulated CREB activity N-terminal" evidence="11">
    <location>
        <begin position="3"/>
        <end position="34"/>
    </location>
</feature>
<evidence type="ECO:0000256" key="9">
    <source>
        <dbReference type="ARBA" id="ARBA00023242"/>
    </source>
</evidence>
<feature type="compositionally biased region" description="Polar residues" evidence="10">
    <location>
        <begin position="343"/>
        <end position="359"/>
    </location>
</feature>
<keyword evidence="6" id="KW-0805">Transcription regulation</keyword>
<comment type="subcellular location">
    <subcellularLocation>
        <location evidence="2">Cytoplasm</location>
    </subcellularLocation>
    <subcellularLocation>
        <location evidence="1">Nucleus</location>
    </subcellularLocation>
</comment>
<dbReference type="PANTHER" id="PTHR13589:SF15">
    <property type="entry name" value="CREB-REGULATED TRANSCRIPTION COACTIVATOR, ISOFORM B"/>
    <property type="match status" value="1"/>
</dbReference>
<dbReference type="AlphaFoldDB" id="A0A6A4V243"/>
<protein>
    <submittedName>
        <fullName evidence="12">CREB-regulated transcription coactivator 1</fullName>
    </submittedName>
</protein>
<dbReference type="OrthoDB" id="8947034at2759"/>
<proteinExistence type="inferred from homology"/>
<dbReference type="GO" id="GO:0005634">
    <property type="term" value="C:nucleus"/>
    <property type="evidence" value="ECO:0007669"/>
    <property type="project" value="UniProtKB-SubCell"/>
</dbReference>
<evidence type="ECO:0000256" key="7">
    <source>
        <dbReference type="ARBA" id="ARBA00023159"/>
    </source>
</evidence>
<feature type="compositionally biased region" description="Pro residues" evidence="10">
    <location>
        <begin position="190"/>
        <end position="204"/>
    </location>
</feature>
<keyword evidence="5" id="KW-0597">Phosphoprotein</keyword>
<dbReference type="Proteomes" id="UP000440578">
    <property type="component" value="Unassembled WGS sequence"/>
</dbReference>
<keyword evidence="8" id="KW-0804">Transcription</keyword>
<evidence type="ECO:0000259" key="11">
    <source>
        <dbReference type="Pfam" id="PF12884"/>
    </source>
</evidence>
<evidence type="ECO:0000256" key="3">
    <source>
        <dbReference type="ARBA" id="ARBA00007167"/>
    </source>
</evidence>
<keyword evidence="9" id="KW-0539">Nucleus</keyword>
<feature type="region of interest" description="Disordered" evidence="10">
    <location>
        <begin position="36"/>
        <end position="426"/>
    </location>
</feature>
<feature type="compositionally biased region" description="Basic and acidic residues" evidence="10">
    <location>
        <begin position="144"/>
        <end position="153"/>
    </location>
</feature>
<dbReference type="GO" id="GO:0051289">
    <property type="term" value="P:protein homotetramerization"/>
    <property type="evidence" value="ECO:0007669"/>
    <property type="project" value="InterPro"/>
</dbReference>
<sequence>MANPRKFSEKIALHAQKQAEETAAFEQIMREVNIAVPPKGPAGVRPPPSQPVYISGPSGQPAAGGGAHQRGGGGSLPNASQMAAAAGYPGMGGAGPPYHHHQHHLPYQDRLHQEQLRLAQVGCQPIPYSGDRRGSGVGPHRSPRASEHRRDTSPYRAGGYLSPPADSSWRRTHSDSALHQGRPPGDGSGGPPPSYSPVPPPPAAPDGSGSDGAMSRLHGPRPSLGSSPLPAGGHWSSAAPPGQRGGGGQPLGSDSYLAAGGQRTPAATLPPSMNSSGSLPDLSALSFPASPAPGASRDQPAAPTFCQSLGGVSPVHSPLGERLFPGVPPPQRHPQHIPPPLSPAQSSLGVPGSVSSNYLHTCKDSRAEPMGAYRTPQLSPRSVSPLPYYQAGYRSPSPLDSVPSAPSSPAGPPSPVPNLPNGGFFVSPQTQQMQKQFEQFSMEMSAPAAVSSCSSQSSAMTAGGAPLQTAPTSTSQTIPEITLSGGCADRPHCGRGSRVVHTVVGVVG</sequence>
<evidence type="ECO:0000256" key="1">
    <source>
        <dbReference type="ARBA" id="ARBA00004123"/>
    </source>
</evidence>
<feature type="compositionally biased region" description="Low complexity" evidence="10">
    <location>
        <begin position="220"/>
        <end position="233"/>
    </location>
</feature>